<proteinExistence type="predicted"/>
<reference evidence="2 3" key="1">
    <citation type="submission" date="2019-09" db="EMBL/GenBank/DDBJ databases">
        <authorList>
            <person name="Brejova B."/>
        </authorList>
    </citation>
    <scope>NUCLEOTIDE SEQUENCE [LARGE SCALE GENOMIC DNA]</scope>
</reference>
<dbReference type="RefSeq" id="XP_031852977.1">
    <property type="nucleotide sequence ID" value="XM_031997086.1"/>
</dbReference>
<dbReference type="GeneID" id="43581186"/>
<keyword evidence="3" id="KW-1185">Reference proteome</keyword>
<evidence type="ECO:0008006" key="4">
    <source>
        <dbReference type="Google" id="ProtNLM"/>
    </source>
</evidence>
<dbReference type="AlphaFoldDB" id="A0A5E8BDJ5"/>
<accession>A0A5E8BDJ5</accession>
<evidence type="ECO:0000313" key="3">
    <source>
        <dbReference type="Proteomes" id="UP000398389"/>
    </source>
</evidence>
<organism evidence="2 3">
    <name type="scientific">Magnusiomyces paraingens</name>
    <dbReference type="NCBI Taxonomy" id="2606893"/>
    <lineage>
        <taxon>Eukaryota</taxon>
        <taxon>Fungi</taxon>
        <taxon>Dikarya</taxon>
        <taxon>Ascomycota</taxon>
        <taxon>Saccharomycotina</taxon>
        <taxon>Dipodascomycetes</taxon>
        <taxon>Dipodascales</taxon>
        <taxon>Dipodascaceae</taxon>
        <taxon>Magnusiomyces</taxon>
    </lineage>
</organism>
<dbReference type="Gene3D" id="3.80.10.10">
    <property type="entry name" value="Ribonuclease Inhibitor"/>
    <property type="match status" value="1"/>
</dbReference>
<name>A0A5E8BDJ5_9ASCO</name>
<protein>
    <recommendedName>
        <fullName evidence="4">F-box domain-containing protein</fullName>
    </recommendedName>
</protein>
<feature type="region of interest" description="Disordered" evidence="1">
    <location>
        <begin position="442"/>
        <end position="467"/>
    </location>
</feature>
<sequence length="667" mass="77080">METNTGFGTIGPPPLLDCLPPEFYKKIAEYLSPQECKILSQCNSTLQFIFRPISWNRVEIVPAGFVDTKTDLAFSYNRPLPAKVLEQPNKYHWFSSHYVRFVLMDKAEPYLLSFFAVRQFPFLQKIKFRYFPTDSLIETIVSQKYICLIPGFYPMTHILSVDLHFSPSDNCNSLFFQQPFVETITSLNLSDVFLSTEQFPSSIAFTNLESIDMFEISDDVFEYIIRQISKSPNLKRFFSHHWMHKDSPPVLVQQSFVHLTRLPRTLEQCNITLQYPFFPEDDRTLIDMETYQQQMDIISLPQVTSLTFRFGMKAFKDLCRYFSFPRLQQLSIVSQKHDPISAGLVSVAHTLTKLSLSMHRDNVFSLINILDSLNLLMCLSIEVESPTLRYFSEIQPYLLGTMRIYHTLGRVPTAGLQTLLKQNKSLYQVLCQIPNQMVKQRHQQSLPGYPHRHQHHESNSSSHNQQTETITRMDATMAFRALVALVEDPQTAYRYFNGGGWVGSSELATLAFFEVLFEKLQQVTSLQYLAINVGGNFFQPSVKLDRLLRESTGDLKQVLLNFQNYEHNTIPLREGNKGGRESQEIKGDSSVWGLFQDNSGIDEIEHARESFLFCNYGIIPRIANMVELNNGQLVLYDLGLKRQFLSKFDMIRISQEDILKDTFDGWI</sequence>
<gene>
    <name evidence="2" type="ORF">SAPINGB_P002367</name>
</gene>
<dbReference type="EMBL" id="CABVLU010000002">
    <property type="protein sequence ID" value="VVT49635.1"/>
    <property type="molecule type" value="Genomic_DNA"/>
</dbReference>
<dbReference type="Proteomes" id="UP000398389">
    <property type="component" value="Unassembled WGS sequence"/>
</dbReference>
<evidence type="ECO:0000313" key="2">
    <source>
        <dbReference type="EMBL" id="VVT49635.1"/>
    </source>
</evidence>
<dbReference type="InterPro" id="IPR032675">
    <property type="entry name" value="LRR_dom_sf"/>
</dbReference>
<evidence type="ECO:0000256" key="1">
    <source>
        <dbReference type="SAM" id="MobiDB-lite"/>
    </source>
</evidence>